<evidence type="ECO:0000259" key="3">
    <source>
        <dbReference type="Pfam" id="PF13439"/>
    </source>
</evidence>
<name>X0UCF4_9ZZZZ</name>
<sequence length="247" mass="27923">ERFGRIMFYPLVMQHLVTRRMDRVITVSESAAEETMCTFKVPREKIRVVYNGIDTEMFRELDGKRKERGRLLVVANTKDRKKGVIYLLRALQLLREEMDVKLTIVDRGAPDNDYTPALVERFGLDGSVEFTGRLRVEEVVECYARAEVTVVPSLYEGFCLPAAEAMACGLPVVATTAGALPEVVEDGKCGILVPPRDHHALAGALKRLLDDESLRQAMGEAGRVRVKRHFTWEEAARKTLEVYREVV</sequence>
<proteinExistence type="predicted"/>
<dbReference type="PANTHER" id="PTHR46401:SF2">
    <property type="entry name" value="GLYCOSYLTRANSFERASE WBBK-RELATED"/>
    <property type="match status" value="1"/>
</dbReference>
<dbReference type="Pfam" id="PF13439">
    <property type="entry name" value="Glyco_transf_4"/>
    <property type="match status" value="1"/>
</dbReference>
<comment type="caution">
    <text evidence="4">The sequence shown here is derived from an EMBL/GenBank/DDBJ whole genome shotgun (WGS) entry which is preliminary data.</text>
</comment>
<evidence type="ECO:0000259" key="2">
    <source>
        <dbReference type="Pfam" id="PF00534"/>
    </source>
</evidence>
<reference evidence="4" key="1">
    <citation type="journal article" date="2014" name="Front. Microbiol.">
        <title>High frequency of phylogenetically diverse reductive dehalogenase-homologous genes in deep subseafloor sedimentary metagenomes.</title>
        <authorList>
            <person name="Kawai M."/>
            <person name="Futagami T."/>
            <person name="Toyoda A."/>
            <person name="Takaki Y."/>
            <person name="Nishi S."/>
            <person name="Hori S."/>
            <person name="Arai W."/>
            <person name="Tsubouchi T."/>
            <person name="Morono Y."/>
            <person name="Uchiyama I."/>
            <person name="Ito T."/>
            <person name="Fujiyama A."/>
            <person name="Inagaki F."/>
            <person name="Takami H."/>
        </authorList>
    </citation>
    <scope>NUCLEOTIDE SEQUENCE</scope>
    <source>
        <strain evidence="4">Expedition CK06-06</strain>
    </source>
</reference>
<feature type="domain" description="Glycosyl transferase family 1" evidence="2">
    <location>
        <begin position="66"/>
        <end position="223"/>
    </location>
</feature>
<dbReference type="GO" id="GO:0016757">
    <property type="term" value="F:glycosyltransferase activity"/>
    <property type="evidence" value="ECO:0007669"/>
    <property type="project" value="InterPro"/>
</dbReference>
<dbReference type="InterPro" id="IPR028098">
    <property type="entry name" value="Glyco_trans_4-like_N"/>
</dbReference>
<gene>
    <name evidence="4" type="ORF">S01H1_30675</name>
</gene>
<protein>
    <recommendedName>
        <fullName evidence="5">Glycosyl transferase family 1 domain-containing protein</fullName>
    </recommendedName>
</protein>
<evidence type="ECO:0008006" key="5">
    <source>
        <dbReference type="Google" id="ProtNLM"/>
    </source>
</evidence>
<dbReference type="Pfam" id="PF00534">
    <property type="entry name" value="Glycos_transf_1"/>
    <property type="match status" value="1"/>
</dbReference>
<dbReference type="InterPro" id="IPR001296">
    <property type="entry name" value="Glyco_trans_1"/>
</dbReference>
<dbReference type="AlphaFoldDB" id="X0UCF4"/>
<dbReference type="Gene3D" id="3.40.50.2000">
    <property type="entry name" value="Glycogen Phosphorylase B"/>
    <property type="match status" value="2"/>
</dbReference>
<keyword evidence="1" id="KW-0808">Transferase</keyword>
<dbReference type="GO" id="GO:0009103">
    <property type="term" value="P:lipopolysaccharide biosynthetic process"/>
    <property type="evidence" value="ECO:0007669"/>
    <property type="project" value="TreeGrafter"/>
</dbReference>
<dbReference type="EMBL" id="BARS01018891">
    <property type="protein sequence ID" value="GAF86165.1"/>
    <property type="molecule type" value="Genomic_DNA"/>
</dbReference>
<accession>X0UCF4</accession>
<feature type="non-terminal residue" evidence="4">
    <location>
        <position position="1"/>
    </location>
</feature>
<evidence type="ECO:0000256" key="1">
    <source>
        <dbReference type="ARBA" id="ARBA00022679"/>
    </source>
</evidence>
<evidence type="ECO:0000313" key="4">
    <source>
        <dbReference type="EMBL" id="GAF86165.1"/>
    </source>
</evidence>
<dbReference type="PANTHER" id="PTHR46401">
    <property type="entry name" value="GLYCOSYLTRANSFERASE WBBK-RELATED"/>
    <property type="match status" value="1"/>
</dbReference>
<organism evidence="4">
    <name type="scientific">marine sediment metagenome</name>
    <dbReference type="NCBI Taxonomy" id="412755"/>
    <lineage>
        <taxon>unclassified sequences</taxon>
        <taxon>metagenomes</taxon>
        <taxon>ecological metagenomes</taxon>
    </lineage>
</organism>
<dbReference type="CDD" id="cd03801">
    <property type="entry name" value="GT4_PimA-like"/>
    <property type="match status" value="1"/>
</dbReference>
<feature type="domain" description="Glycosyltransferase subfamily 4-like N-terminal" evidence="3">
    <location>
        <begin position="16"/>
        <end position="56"/>
    </location>
</feature>
<dbReference type="SUPFAM" id="SSF53756">
    <property type="entry name" value="UDP-Glycosyltransferase/glycogen phosphorylase"/>
    <property type="match status" value="1"/>
</dbReference>